<keyword evidence="1" id="KW-0472">Membrane</keyword>
<sequence length="59" mass="6705">MKARTDQLESEMKIGFERSDAKMERLASEMKTMEQRLIIRLGGMLAFSVIVVGALVKFL</sequence>
<dbReference type="EMBL" id="CAADFI010000169">
    <property type="protein sequence ID" value="VFJ99813.1"/>
    <property type="molecule type" value="Genomic_DNA"/>
</dbReference>
<protein>
    <recommendedName>
        <fullName evidence="5">Haemolysin XhlA</fullName>
    </recommendedName>
</protein>
<feature type="transmembrane region" description="Helical" evidence="1">
    <location>
        <begin position="37"/>
        <end position="56"/>
    </location>
</feature>
<reference evidence="4" key="1">
    <citation type="submission" date="2019-02" db="EMBL/GenBank/DDBJ databases">
        <authorList>
            <person name="Gruber-Vodicka R. H."/>
            <person name="Seah K. B. B."/>
        </authorList>
    </citation>
    <scope>NUCLEOTIDE SEQUENCE</scope>
    <source>
        <strain evidence="4">BECK_SA2B12</strain>
        <strain evidence="2">BECK_SA2B15</strain>
        <strain evidence="3">BECK_SA2B20</strain>
    </source>
</reference>
<evidence type="ECO:0000313" key="4">
    <source>
        <dbReference type="EMBL" id="VFK04198.1"/>
    </source>
</evidence>
<name>A0A450VHG4_9GAMM</name>
<evidence type="ECO:0000256" key="1">
    <source>
        <dbReference type="SAM" id="Phobius"/>
    </source>
</evidence>
<evidence type="ECO:0000313" key="3">
    <source>
        <dbReference type="EMBL" id="VFJ99813.1"/>
    </source>
</evidence>
<evidence type="ECO:0008006" key="5">
    <source>
        <dbReference type="Google" id="ProtNLM"/>
    </source>
</evidence>
<proteinExistence type="predicted"/>
<dbReference type="EMBL" id="CAADFJ010000166">
    <property type="protein sequence ID" value="VFK04198.1"/>
    <property type="molecule type" value="Genomic_DNA"/>
</dbReference>
<keyword evidence="1" id="KW-0812">Transmembrane</keyword>
<gene>
    <name evidence="2" type="ORF">BECKH772A_GA0070896_101693</name>
    <name evidence="3" type="ORF">BECKH772B_GA0070898_101693</name>
    <name evidence="4" type="ORF">BECKH772C_GA0070978_101663</name>
</gene>
<keyword evidence="1" id="KW-1133">Transmembrane helix</keyword>
<accession>A0A450VHG4</accession>
<dbReference type="EMBL" id="CAADFG010000169">
    <property type="protein sequence ID" value="VFJ99689.1"/>
    <property type="molecule type" value="Genomic_DNA"/>
</dbReference>
<evidence type="ECO:0000313" key="2">
    <source>
        <dbReference type="EMBL" id="VFJ99689.1"/>
    </source>
</evidence>
<dbReference type="AlphaFoldDB" id="A0A450VHG4"/>
<organism evidence="4">
    <name type="scientific">Candidatus Kentrum eta</name>
    <dbReference type="NCBI Taxonomy" id="2126337"/>
    <lineage>
        <taxon>Bacteria</taxon>
        <taxon>Pseudomonadati</taxon>
        <taxon>Pseudomonadota</taxon>
        <taxon>Gammaproteobacteria</taxon>
        <taxon>Candidatus Kentrum</taxon>
    </lineage>
</organism>